<dbReference type="InterPro" id="IPR020476">
    <property type="entry name" value="Nudix_hydrolase"/>
</dbReference>
<dbReference type="Gene3D" id="3.90.79.10">
    <property type="entry name" value="Nucleoside Triphosphate Pyrophosphohydrolase"/>
    <property type="match status" value="1"/>
</dbReference>
<dbReference type="Proteomes" id="UP001150538">
    <property type="component" value="Unassembled WGS sequence"/>
</dbReference>
<comment type="similarity">
    <text evidence="2">Belongs to the Nudix hydrolase family.</text>
</comment>
<dbReference type="SUPFAM" id="SSF55811">
    <property type="entry name" value="Nudix"/>
    <property type="match status" value="1"/>
</dbReference>
<protein>
    <recommendedName>
        <fullName evidence="3">Nudix hydrolase domain-containing protein</fullName>
    </recommendedName>
</protein>
<gene>
    <name evidence="4" type="ORF">H4219_004332</name>
</gene>
<comment type="caution">
    <text evidence="4">The sequence shown here is derived from an EMBL/GenBank/DDBJ whole genome shotgun (WGS) entry which is preliminary data.</text>
</comment>
<dbReference type="Pfam" id="PF00293">
    <property type="entry name" value="NUDIX"/>
    <property type="match status" value="1"/>
</dbReference>
<evidence type="ECO:0000256" key="1">
    <source>
        <dbReference type="ARBA" id="ARBA00022801"/>
    </source>
</evidence>
<proteinExistence type="inferred from homology"/>
<feature type="domain" description="Nudix hydrolase" evidence="3">
    <location>
        <begin position="35"/>
        <end position="180"/>
    </location>
</feature>
<reference evidence="4" key="1">
    <citation type="submission" date="2022-07" db="EMBL/GenBank/DDBJ databases">
        <title>Phylogenomic reconstructions and comparative analyses of Kickxellomycotina fungi.</title>
        <authorList>
            <person name="Reynolds N.K."/>
            <person name="Stajich J.E."/>
            <person name="Barry K."/>
            <person name="Grigoriev I.V."/>
            <person name="Crous P."/>
            <person name="Smith M.E."/>
        </authorList>
    </citation>
    <scope>NUCLEOTIDE SEQUENCE</scope>
    <source>
        <strain evidence="4">NBRC 100468</strain>
    </source>
</reference>
<dbReference type="InterPro" id="IPR020084">
    <property type="entry name" value="NUDIX_hydrolase_CS"/>
</dbReference>
<evidence type="ECO:0000259" key="3">
    <source>
        <dbReference type="PROSITE" id="PS51462"/>
    </source>
</evidence>
<evidence type="ECO:0000313" key="5">
    <source>
        <dbReference type="Proteomes" id="UP001150538"/>
    </source>
</evidence>
<dbReference type="PRINTS" id="PR00502">
    <property type="entry name" value="NUDIXFAMILY"/>
</dbReference>
<dbReference type="GO" id="GO:0016787">
    <property type="term" value="F:hydrolase activity"/>
    <property type="evidence" value="ECO:0007669"/>
    <property type="project" value="UniProtKB-KW"/>
</dbReference>
<organism evidence="4 5">
    <name type="scientific">Mycoemilia scoparia</name>
    <dbReference type="NCBI Taxonomy" id="417184"/>
    <lineage>
        <taxon>Eukaryota</taxon>
        <taxon>Fungi</taxon>
        <taxon>Fungi incertae sedis</taxon>
        <taxon>Zoopagomycota</taxon>
        <taxon>Kickxellomycotina</taxon>
        <taxon>Kickxellomycetes</taxon>
        <taxon>Kickxellales</taxon>
        <taxon>Kickxellaceae</taxon>
        <taxon>Mycoemilia</taxon>
    </lineage>
</organism>
<dbReference type="InterPro" id="IPR015797">
    <property type="entry name" value="NUDIX_hydrolase-like_dom_sf"/>
</dbReference>
<dbReference type="OrthoDB" id="276276at2759"/>
<accession>A0A9W8DRB1</accession>
<keyword evidence="5" id="KW-1185">Reference proteome</keyword>
<dbReference type="CDD" id="cd02883">
    <property type="entry name" value="NUDIX_Hydrolase"/>
    <property type="match status" value="1"/>
</dbReference>
<dbReference type="PROSITE" id="PS00893">
    <property type="entry name" value="NUDIX_BOX"/>
    <property type="match status" value="1"/>
</dbReference>
<evidence type="ECO:0000313" key="4">
    <source>
        <dbReference type="EMBL" id="KAJ1915402.1"/>
    </source>
</evidence>
<dbReference type="InterPro" id="IPR000086">
    <property type="entry name" value="NUDIX_hydrolase_dom"/>
</dbReference>
<dbReference type="PANTHER" id="PTHR43736:SF1">
    <property type="entry name" value="DIHYDRONEOPTERIN TRIPHOSPHATE DIPHOSPHATASE"/>
    <property type="match status" value="1"/>
</dbReference>
<keyword evidence="1 2" id="KW-0378">Hydrolase</keyword>
<dbReference type="EMBL" id="JANBPU010000147">
    <property type="protein sequence ID" value="KAJ1915402.1"/>
    <property type="molecule type" value="Genomic_DNA"/>
</dbReference>
<dbReference type="PROSITE" id="PS51462">
    <property type="entry name" value="NUDIX"/>
    <property type="match status" value="1"/>
</dbReference>
<sequence>MTLASGIRVSPELEKYRIGEAQYIESLASTSMPRPSRVVIGAAIAGPNKDVLILQRAATETSFPNQWELPGGHVDEGETILDTIVREVKEETGLDVSAIVKEFKSFTYECPERSDKETGTKRVTKQLNFIVGVTDADSSKIVLAAEEHQNHGWCKLSNISSFGMTETMHNVVTDALGQLNSI</sequence>
<dbReference type="AlphaFoldDB" id="A0A9W8DRB1"/>
<dbReference type="PANTHER" id="PTHR43736">
    <property type="entry name" value="ADP-RIBOSE PYROPHOSPHATASE"/>
    <property type="match status" value="1"/>
</dbReference>
<name>A0A9W8DRB1_9FUNG</name>
<evidence type="ECO:0000256" key="2">
    <source>
        <dbReference type="RuleBase" id="RU003476"/>
    </source>
</evidence>